<gene>
    <name evidence="6" type="primary">afr_4</name>
    <name evidence="6" type="ORF">FF011L_29800</name>
</gene>
<proteinExistence type="inferred from homology"/>
<evidence type="ECO:0000313" key="6">
    <source>
        <dbReference type="EMBL" id="QDS94202.1"/>
    </source>
</evidence>
<protein>
    <submittedName>
        <fullName evidence="6">1,5-anhydro-D-fructose reductase</fullName>
        <ecNumber evidence="6">1.1.1.292</ecNumber>
    </submittedName>
</protein>
<dbReference type="KEGG" id="rml:FF011L_29800"/>
<dbReference type="InterPro" id="IPR055170">
    <property type="entry name" value="GFO_IDH_MocA-like_dom"/>
</dbReference>
<dbReference type="SUPFAM" id="SSF55347">
    <property type="entry name" value="Glyceraldehyde-3-phosphate dehydrogenase-like, C-terminal domain"/>
    <property type="match status" value="1"/>
</dbReference>
<dbReference type="InterPro" id="IPR000683">
    <property type="entry name" value="Gfo/Idh/MocA-like_OxRdtase_N"/>
</dbReference>
<accession>A0A517MH42</accession>
<name>A0A517MH42_9BACT</name>
<dbReference type="Gene3D" id="3.40.50.720">
    <property type="entry name" value="NAD(P)-binding Rossmann-like Domain"/>
    <property type="match status" value="1"/>
</dbReference>
<evidence type="ECO:0000259" key="4">
    <source>
        <dbReference type="Pfam" id="PF01408"/>
    </source>
</evidence>
<dbReference type="PANTHER" id="PTHR43708">
    <property type="entry name" value="CONSERVED EXPRESSED OXIDOREDUCTASE (EUROFUNG)"/>
    <property type="match status" value="1"/>
</dbReference>
<feature type="domain" description="Gfo/Idh/MocA-like oxidoreductase N-terminal" evidence="4">
    <location>
        <begin position="4"/>
        <end position="63"/>
    </location>
</feature>
<keyword evidence="2 6" id="KW-0560">Oxidoreductase</keyword>
<evidence type="ECO:0000256" key="3">
    <source>
        <dbReference type="SAM" id="MobiDB-lite"/>
    </source>
</evidence>
<feature type="region of interest" description="Disordered" evidence="3">
    <location>
        <begin position="265"/>
        <end position="287"/>
    </location>
</feature>
<dbReference type="InterPro" id="IPR036291">
    <property type="entry name" value="NAD(P)-bd_dom_sf"/>
</dbReference>
<dbReference type="Pfam" id="PF01408">
    <property type="entry name" value="GFO_IDH_MocA"/>
    <property type="match status" value="1"/>
</dbReference>
<evidence type="ECO:0000256" key="2">
    <source>
        <dbReference type="ARBA" id="ARBA00023002"/>
    </source>
</evidence>
<feature type="compositionally biased region" description="Polar residues" evidence="3">
    <location>
        <begin position="278"/>
        <end position="287"/>
    </location>
</feature>
<dbReference type="EC" id="1.1.1.292" evidence="6"/>
<evidence type="ECO:0000313" key="7">
    <source>
        <dbReference type="Proteomes" id="UP000320672"/>
    </source>
</evidence>
<dbReference type="Gene3D" id="3.30.360.10">
    <property type="entry name" value="Dihydrodipicolinate Reductase, domain 2"/>
    <property type="match status" value="1"/>
</dbReference>
<dbReference type="AlphaFoldDB" id="A0A517MH42"/>
<dbReference type="InterPro" id="IPR051317">
    <property type="entry name" value="Gfo/Idh/MocA_oxidoreduct"/>
</dbReference>
<organism evidence="6 7">
    <name type="scientific">Roseimaritima multifibrata</name>
    <dbReference type="NCBI Taxonomy" id="1930274"/>
    <lineage>
        <taxon>Bacteria</taxon>
        <taxon>Pseudomonadati</taxon>
        <taxon>Planctomycetota</taxon>
        <taxon>Planctomycetia</taxon>
        <taxon>Pirellulales</taxon>
        <taxon>Pirellulaceae</taxon>
        <taxon>Roseimaritima</taxon>
    </lineage>
</organism>
<evidence type="ECO:0000259" key="5">
    <source>
        <dbReference type="Pfam" id="PF22725"/>
    </source>
</evidence>
<dbReference type="GO" id="GO:0000166">
    <property type="term" value="F:nucleotide binding"/>
    <property type="evidence" value="ECO:0007669"/>
    <property type="project" value="InterPro"/>
</dbReference>
<feature type="domain" description="GFO/IDH/MocA-like oxidoreductase" evidence="5">
    <location>
        <begin position="72"/>
        <end position="191"/>
    </location>
</feature>
<dbReference type="SUPFAM" id="SSF51735">
    <property type="entry name" value="NAD(P)-binding Rossmann-fold domains"/>
    <property type="match status" value="1"/>
</dbReference>
<comment type="similarity">
    <text evidence="1">Belongs to the Gfo/Idh/MocA family.</text>
</comment>
<evidence type="ECO:0000256" key="1">
    <source>
        <dbReference type="ARBA" id="ARBA00010928"/>
    </source>
</evidence>
<dbReference type="Pfam" id="PF22725">
    <property type="entry name" value="GFO_IDH_MocA_C3"/>
    <property type="match status" value="1"/>
</dbReference>
<keyword evidence="7" id="KW-1185">Reference proteome</keyword>
<dbReference type="EMBL" id="CP036262">
    <property type="protein sequence ID" value="QDS94202.1"/>
    <property type="molecule type" value="Genomic_DNA"/>
</dbReference>
<reference evidence="6 7" key="1">
    <citation type="submission" date="2019-02" db="EMBL/GenBank/DDBJ databases">
        <title>Deep-cultivation of Planctomycetes and their phenomic and genomic characterization uncovers novel biology.</title>
        <authorList>
            <person name="Wiegand S."/>
            <person name="Jogler M."/>
            <person name="Boedeker C."/>
            <person name="Pinto D."/>
            <person name="Vollmers J."/>
            <person name="Rivas-Marin E."/>
            <person name="Kohn T."/>
            <person name="Peeters S.H."/>
            <person name="Heuer A."/>
            <person name="Rast P."/>
            <person name="Oberbeckmann S."/>
            <person name="Bunk B."/>
            <person name="Jeske O."/>
            <person name="Meyerdierks A."/>
            <person name="Storesund J.E."/>
            <person name="Kallscheuer N."/>
            <person name="Luecker S."/>
            <person name="Lage O.M."/>
            <person name="Pohl T."/>
            <person name="Merkel B.J."/>
            <person name="Hornburger P."/>
            <person name="Mueller R.-W."/>
            <person name="Bruemmer F."/>
            <person name="Labrenz M."/>
            <person name="Spormann A.M."/>
            <person name="Op den Camp H."/>
            <person name="Overmann J."/>
            <person name="Amann R."/>
            <person name="Jetten M.S.M."/>
            <person name="Mascher T."/>
            <person name="Medema M.H."/>
            <person name="Devos D.P."/>
            <person name="Kaster A.-K."/>
            <person name="Ovreas L."/>
            <person name="Rohde M."/>
            <person name="Galperin M.Y."/>
            <person name="Jogler C."/>
        </authorList>
    </citation>
    <scope>NUCLEOTIDE SEQUENCE [LARGE SCALE GENOMIC DNA]</scope>
    <source>
        <strain evidence="6 7">FF011L</strain>
    </source>
</reference>
<dbReference type="GO" id="GO:0033712">
    <property type="term" value="F:1,5-anhydro-D-fructose reductase (1,5-anhydro-D-mannitol-forming) activity"/>
    <property type="evidence" value="ECO:0007669"/>
    <property type="project" value="UniProtKB-EC"/>
</dbReference>
<dbReference type="PANTHER" id="PTHR43708:SF5">
    <property type="entry name" value="CONSERVED EXPRESSED OXIDOREDUCTASE (EUROFUNG)-RELATED"/>
    <property type="match status" value="1"/>
</dbReference>
<dbReference type="Proteomes" id="UP000320672">
    <property type="component" value="Chromosome"/>
</dbReference>
<sequence>MLLDGSTEVVDIATHPEGRSQIIRDCLQAGRHVLSQKPFVLDLDEGAALCDLAEEQGVRLAVNQNGRFAPHFQYLRKAVAEGRLGIPNAAHLSVHWDHTWVAGTPFERIHHLILYDFAIHWFDIVRCLLPAAKAERIYATVNRVPNQPIAPPLAATVAIQFDTAQATLVFDAYTRHGPSDRTLIVGDQATATSSGPDLQNQTVTITDAQGSFSPKLTGKWFPDGFGGAMQEFQAAIREERPSSIEARDNLESLSLCFAAIASANTGQPQQPGIHRKLPSNNQDSAIR</sequence>